<evidence type="ECO:0000256" key="1">
    <source>
        <dbReference type="SAM" id="Phobius"/>
    </source>
</evidence>
<organism evidence="2 3">
    <name type="scientific">Ceratodon purpureus</name>
    <name type="common">Fire moss</name>
    <name type="synonym">Dicranum purpureum</name>
    <dbReference type="NCBI Taxonomy" id="3225"/>
    <lineage>
        <taxon>Eukaryota</taxon>
        <taxon>Viridiplantae</taxon>
        <taxon>Streptophyta</taxon>
        <taxon>Embryophyta</taxon>
        <taxon>Bryophyta</taxon>
        <taxon>Bryophytina</taxon>
        <taxon>Bryopsida</taxon>
        <taxon>Dicranidae</taxon>
        <taxon>Pseudoditrichales</taxon>
        <taxon>Ditrichaceae</taxon>
        <taxon>Ceratodon</taxon>
    </lineage>
</organism>
<reference evidence="2" key="1">
    <citation type="submission" date="2020-06" db="EMBL/GenBank/DDBJ databases">
        <title>WGS assembly of Ceratodon purpureus strain R40.</title>
        <authorList>
            <person name="Carey S.B."/>
            <person name="Jenkins J."/>
            <person name="Shu S."/>
            <person name="Lovell J.T."/>
            <person name="Sreedasyam A."/>
            <person name="Maumus F."/>
            <person name="Tiley G.P."/>
            <person name="Fernandez-Pozo N."/>
            <person name="Barry K."/>
            <person name="Chen C."/>
            <person name="Wang M."/>
            <person name="Lipzen A."/>
            <person name="Daum C."/>
            <person name="Saski C.A."/>
            <person name="Payton A.C."/>
            <person name="Mcbreen J.C."/>
            <person name="Conrad R.E."/>
            <person name="Kollar L.M."/>
            <person name="Olsson S."/>
            <person name="Huttunen S."/>
            <person name="Landis J.B."/>
            <person name="Wickett N.J."/>
            <person name="Johnson M.G."/>
            <person name="Rensing S.A."/>
            <person name="Grimwood J."/>
            <person name="Schmutz J."/>
            <person name="Mcdaniel S.F."/>
        </authorList>
    </citation>
    <scope>NUCLEOTIDE SEQUENCE</scope>
    <source>
        <strain evidence="2">R40</strain>
    </source>
</reference>
<dbReference type="Proteomes" id="UP000822688">
    <property type="component" value="Chromosome 5"/>
</dbReference>
<name>A0A8T0I461_CERPU</name>
<proteinExistence type="predicted"/>
<keyword evidence="1" id="KW-1133">Transmembrane helix</keyword>
<comment type="caution">
    <text evidence="2">The sequence shown here is derived from an EMBL/GenBank/DDBJ whole genome shotgun (WGS) entry which is preliminary data.</text>
</comment>
<feature type="transmembrane region" description="Helical" evidence="1">
    <location>
        <begin position="6"/>
        <end position="27"/>
    </location>
</feature>
<gene>
    <name evidence="2" type="ORF">KC19_5G149200</name>
</gene>
<sequence>MTFNQIFVVLIAIVYQTLYQAIPSHVVSVEGKHNMRTVIVESLLATFWAPLEQNKV</sequence>
<dbReference type="EMBL" id="CM026425">
    <property type="protein sequence ID" value="KAG0577343.1"/>
    <property type="molecule type" value="Genomic_DNA"/>
</dbReference>
<protein>
    <submittedName>
        <fullName evidence="2">Uncharacterized protein</fullName>
    </submittedName>
</protein>
<evidence type="ECO:0000313" key="3">
    <source>
        <dbReference type="Proteomes" id="UP000822688"/>
    </source>
</evidence>
<keyword evidence="3" id="KW-1185">Reference proteome</keyword>
<accession>A0A8T0I461</accession>
<evidence type="ECO:0000313" key="2">
    <source>
        <dbReference type="EMBL" id="KAG0577343.1"/>
    </source>
</evidence>
<dbReference type="AlphaFoldDB" id="A0A8T0I461"/>
<keyword evidence="1" id="KW-0472">Membrane</keyword>
<keyword evidence="1" id="KW-0812">Transmembrane</keyword>